<reference evidence="1" key="1">
    <citation type="submission" date="2018-02" db="EMBL/GenBank/DDBJ databases">
        <title>Rhizophora mucronata_Transcriptome.</title>
        <authorList>
            <person name="Meera S.P."/>
            <person name="Sreeshan A."/>
            <person name="Augustine A."/>
        </authorList>
    </citation>
    <scope>NUCLEOTIDE SEQUENCE</scope>
    <source>
        <tissue evidence="1">Leaf</tissue>
    </source>
</reference>
<protein>
    <submittedName>
        <fullName evidence="1">Uncharacterized protein</fullName>
    </submittedName>
</protein>
<proteinExistence type="predicted"/>
<accession>A0A2P2NRK9</accession>
<dbReference type="EMBL" id="GGEC01064556">
    <property type="protein sequence ID" value="MBX45040.1"/>
    <property type="molecule type" value="Transcribed_RNA"/>
</dbReference>
<organism evidence="1">
    <name type="scientific">Rhizophora mucronata</name>
    <name type="common">Asiatic mangrove</name>
    <dbReference type="NCBI Taxonomy" id="61149"/>
    <lineage>
        <taxon>Eukaryota</taxon>
        <taxon>Viridiplantae</taxon>
        <taxon>Streptophyta</taxon>
        <taxon>Embryophyta</taxon>
        <taxon>Tracheophyta</taxon>
        <taxon>Spermatophyta</taxon>
        <taxon>Magnoliopsida</taxon>
        <taxon>eudicotyledons</taxon>
        <taxon>Gunneridae</taxon>
        <taxon>Pentapetalae</taxon>
        <taxon>rosids</taxon>
        <taxon>fabids</taxon>
        <taxon>Malpighiales</taxon>
        <taxon>Rhizophoraceae</taxon>
        <taxon>Rhizophora</taxon>
    </lineage>
</organism>
<dbReference type="AlphaFoldDB" id="A0A2P2NRK9"/>
<evidence type="ECO:0000313" key="1">
    <source>
        <dbReference type="EMBL" id="MBX45040.1"/>
    </source>
</evidence>
<sequence length="19" mass="2335">MLKNKAKHSHHETCFYCEQ</sequence>
<name>A0A2P2NRK9_RHIMU</name>